<feature type="transmembrane region" description="Helical" evidence="5">
    <location>
        <begin position="168"/>
        <end position="191"/>
    </location>
</feature>
<dbReference type="CDD" id="cd19051">
    <property type="entry name" value="LGIC_TM_cation"/>
    <property type="match status" value="1"/>
</dbReference>
<dbReference type="Proteomes" id="UP000597762">
    <property type="component" value="Unassembled WGS sequence"/>
</dbReference>
<dbReference type="AlphaFoldDB" id="A0A812B8Y6"/>
<gene>
    <name evidence="8" type="ORF">SPHA_12282</name>
</gene>
<evidence type="ECO:0000313" key="8">
    <source>
        <dbReference type="EMBL" id="CAE1172861.1"/>
    </source>
</evidence>
<dbReference type="SUPFAM" id="SSF90112">
    <property type="entry name" value="Neurotransmitter-gated ion-channel transmembrane pore"/>
    <property type="match status" value="1"/>
</dbReference>
<dbReference type="Gene3D" id="1.20.58.390">
    <property type="entry name" value="Neurotransmitter-gated ion-channel transmembrane domain"/>
    <property type="match status" value="2"/>
</dbReference>
<dbReference type="EMBL" id="CAHIKZ030000411">
    <property type="protein sequence ID" value="CAE1172861.1"/>
    <property type="molecule type" value="Genomic_DNA"/>
</dbReference>
<evidence type="ECO:0000259" key="7">
    <source>
        <dbReference type="Pfam" id="PF02932"/>
    </source>
</evidence>
<evidence type="ECO:0000256" key="4">
    <source>
        <dbReference type="ARBA" id="ARBA00023136"/>
    </source>
</evidence>
<dbReference type="InterPro" id="IPR038050">
    <property type="entry name" value="Neuro_actylchol_rec"/>
</dbReference>
<dbReference type="FunFam" id="1.20.58.390:FF:000073">
    <property type="entry name" value="Neuronal acetylcholine receptor subunit alpha-9-II"/>
    <property type="match status" value="1"/>
</dbReference>
<feature type="transmembrane region" description="Helical" evidence="5">
    <location>
        <begin position="328"/>
        <end position="348"/>
    </location>
</feature>
<dbReference type="PANTHER" id="PTHR18945">
    <property type="entry name" value="NEUROTRANSMITTER GATED ION CHANNEL"/>
    <property type="match status" value="1"/>
</dbReference>
<evidence type="ECO:0000256" key="2">
    <source>
        <dbReference type="ARBA" id="ARBA00022692"/>
    </source>
</evidence>
<dbReference type="Gene3D" id="2.70.170.10">
    <property type="entry name" value="Neurotransmitter-gated ion-channel ligand-binding domain"/>
    <property type="match status" value="1"/>
</dbReference>
<name>A0A812B8Y6_ACAPH</name>
<evidence type="ECO:0000256" key="5">
    <source>
        <dbReference type="SAM" id="Phobius"/>
    </source>
</evidence>
<keyword evidence="2 5" id="KW-0812">Transmembrane</keyword>
<feature type="domain" description="Neurotransmitter-gated ion-channel transmembrane" evidence="7">
    <location>
        <begin position="113"/>
        <end position="344"/>
    </location>
</feature>
<reference evidence="8" key="1">
    <citation type="submission" date="2021-01" db="EMBL/GenBank/DDBJ databases">
        <authorList>
            <person name="Li R."/>
            <person name="Bekaert M."/>
        </authorList>
    </citation>
    <scope>NUCLEOTIDE SEQUENCE</scope>
    <source>
        <strain evidence="8">Farmed</strain>
    </source>
</reference>
<evidence type="ECO:0000259" key="6">
    <source>
        <dbReference type="Pfam" id="PF02931"/>
    </source>
</evidence>
<dbReference type="GO" id="GO:0016020">
    <property type="term" value="C:membrane"/>
    <property type="evidence" value="ECO:0007669"/>
    <property type="project" value="UniProtKB-SubCell"/>
</dbReference>
<protein>
    <submittedName>
        <fullName evidence="8">CHRNN</fullName>
    </submittedName>
</protein>
<dbReference type="GO" id="GO:0004888">
    <property type="term" value="F:transmembrane signaling receptor activity"/>
    <property type="evidence" value="ECO:0007669"/>
    <property type="project" value="InterPro"/>
</dbReference>
<dbReference type="InterPro" id="IPR006029">
    <property type="entry name" value="Neurotrans-gated_channel_TM"/>
</dbReference>
<feature type="domain" description="Neurotransmitter-gated ion-channel ligand-binding" evidence="6">
    <location>
        <begin position="1"/>
        <end position="106"/>
    </location>
</feature>
<sequence>MYNSANEVFDGTFPTNVVVFHNGECFWVPPGMFKAHCKLKFGSWTHDGRFLDLQLDNPDGGDISSFIRNGEWKLIAMPVELNVVSYECCPEIYLDATYTIHIRRRTLYYGFNIIIPCVLISALSLLLFILPPDAGEKISLGVTILLSLMVFLLLVAETMPPTSDAVPLIGVYFACIMVTCSVSVVLTVWVLNYHHRSPETHTMPNWVRKGICGWLAYVLRMSRPGIERVRMPKKHTVQNSRAQDMKLIERSSKSLLANVLDIEDEIRPDNPNGGVKPPLPLIADNAGRGELMAILKEIQKITRKYKADEDDEEVKGDWKFAAMVIDRLCLIICGLFTILSTIIILASAPHLLA</sequence>
<dbReference type="InterPro" id="IPR036734">
    <property type="entry name" value="Neur_chan_lig-bd_sf"/>
</dbReference>
<dbReference type="SUPFAM" id="SSF63712">
    <property type="entry name" value="Nicotinic receptor ligand binding domain-like"/>
    <property type="match status" value="1"/>
</dbReference>
<comment type="subcellular location">
    <subcellularLocation>
        <location evidence="1">Membrane</location>
        <topology evidence="1">Multi-pass membrane protein</topology>
    </subcellularLocation>
</comment>
<keyword evidence="9" id="KW-1185">Reference proteome</keyword>
<accession>A0A812B8Y6</accession>
<dbReference type="Pfam" id="PF02932">
    <property type="entry name" value="Neur_chan_memb"/>
    <property type="match status" value="1"/>
</dbReference>
<evidence type="ECO:0000256" key="3">
    <source>
        <dbReference type="ARBA" id="ARBA00022989"/>
    </source>
</evidence>
<dbReference type="OrthoDB" id="5975154at2759"/>
<evidence type="ECO:0000256" key="1">
    <source>
        <dbReference type="ARBA" id="ARBA00004141"/>
    </source>
</evidence>
<dbReference type="GO" id="GO:0005230">
    <property type="term" value="F:extracellular ligand-gated monoatomic ion channel activity"/>
    <property type="evidence" value="ECO:0007669"/>
    <property type="project" value="InterPro"/>
</dbReference>
<comment type="caution">
    <text evidence="8">The sequence shown here is derived from an EMBL/GenBank/DDBJ whole genome shotgun (WGS) entry which is preliminary data.</text>
</comment>
<organism evidence="8 9">
    <name type="scientific">Acanthosepion pharaonis</name>
    <name type="common">Pharaoh cuttlefish</name>
    <name type="synonym">Sepia pharaonis</name>
    <dbReference type="NCBI Taxonomy" id="158019"/>
    <lineage>
        <taxon>Eukaryota</taxon>
        <taxon>Metazoa</taxon>
        <taxon>Spiralia</taxon>
        <taxon>Lophotrochozoa</taxon>
        <taxon>Mollusca</taxon>
        <taxon>Cephalopoda</taxon>
        <taxon>Coleoidea</taxon>
        <taxon>Decapodiformes</taxon>
        <taxon>Sepiida</taxon>
        <taxon>Sepiina</taxon>
        <taxon>Sepiidae</taxon>
        <taxon>Acanthosepion</taxon>
    </lineage>
</organism>
<feature type="transmembrane region" description="Helical" evidence="5">
    <location>
        <begin position="138"/>
        <end position="156"/>
    </location>
</feature>
<keyword evidence="4 5" id="KW-0472">Membrane</keyword>
<proteinExistence type="predicted"/>
<feature type="transmembrane region" description="Helical" evidence="5">
    <location>
        <begin position="107"/>
        <end position="132"/>
    </location>
</feature>
<dbReference type="InterPro" id="IPR006202">
    <property type="entry name" value="Neur_chan_lig-bd"/>
</dbReference>
<keyword evidence="3 5" id="KW-1133">Transmembrane helix</keyword>
<dbReference type="Pfam" id="PF02931">
    <property type="entry name" value="Neur_chan_LBD"/>
    <property type="match status" value="1"/>
</dbReference>
<evidence type="ECO:0000313" key="9">
    <source>
        <dbReference type="Proteomes" id="UP000597762"/>
    </source>
</evidence>
<dbReference type="InterPro" id="IPR036719">
    <property type="entry name" value="Neuro-gated_channel_TM_sf"/>
</dbReference>
<dbReference type="InterPro" id="IPR006201">
    <property type="entry name" value="Neur_channel"/>
</dbReference>